<keyword evidence="7" id="KW-1185">Reference proteome</keyword>
<feature type="chain" id="PRO_5045562695" evidence="4">
    <location>
        <begin position="26"/>
        <end position="2463"/>
    </location>
</feature>
<organism evidence="6 7">
    <name type="scientific">Neglectibacter timonensis</name>
    <dbReference type="NCBI Taxonomy" id="1776382"/>
    <lineage>
        <taxon>Bacteria</taxon>
        <taxon>Bacillati</taxon>
        <taxon>Bacillota</taxon>
        <taxon>Clostridia</taxon>
        <taxon>Eubacteriales</taxon>
        <taxon>Oscillospiraceae</taxon>
        <taxon>Neglectibacter</taxon>
    </lineage>
</organism>
<dbReference type="Gene3D" id="2.160.20.110">
    <property type="match status" value="1"/>
</dbReference>
<protein>
    <submittedName>
        <fullName evidence="6">InlB B-repeat-containing protein</fullName>
    </submittedName>
</protein>
<dbReference type="Pfam" id="PF09479">
    <property type="entry name" value="Flg_new"/>
    <property type="match status" value="11"/>
</dbReference>
<dbReference type="Pfam" id="PF00395">
    <property type="entry name" value="SLH"/>
    <property type="match status" value="3"/>
</dbReference>
<sequence>MKRRILSLLLSVVMVITMAPTAAMAAQKETGEAAESSGFTDVSGEDWFYGYVVQAVEKKLFGGVGEDRFDPSGTMSRAMFVTVVGRMAGVDTSLYSGNGGYSDVTAGSWYAPYVVWASENKVAQGYGGGKFGPNDAVTREQMAAMLLRWATAAGIQLKESAGGTEPKDLAAVSVWAKETILVLWRAGLLQGDENGKVNPAANATRAECAAFCVRADDAVDAYYTEAGIPRPGHPSEGGSTTYYAVTFETKGGSELSPQSLPSGTALGNLPSPYKAGEIFLGWYYDEELNQAVASSDRLTGSLTLYAKYEKAGEIQENGSARFTAAMDVEPGFTIAVKSAESQSAEAVKALITAKNLSTDTEGDIVTVKGENGSFTISSADKSGFEPGSAYKLTLNDDDLTFDGQPASVREYNFTVKREDEAMDLVLSEGLKYIPAGNISDVTEDGESVESLDAALLTVGKNEDGTTEAIKKKITGTFQYSGGETLKEGDTVAVYEGMHPDRRKPDGQTNALDDADANPEKNAAISYVKITKIESGACSYESAEVDDVLFTPDVLPVPEDADLDGEPNNDSITVGKSVMTYTDDRYAEMGLDSQTTIDVGDYIAFYSGDFEEESGNGESSSEVTGYGRITSVGTEENGNYVIGYEEVEEEEVLAAMDVYETDNISGEALLEDVDRTELENSIARQAENSGFVEEASQFLADTALQTDSFSEFDSDLSMTAFSVTGGEGLPLRQNGLLRGANGENWKVEITKKSVNASIGTKLQHFKGLSGVRAELTVGIEITVTSPAGGEIVMNVMGTFQQEVRIAVNVSGGADWKWKWKIFPYISDYHAAVSADLYDYTGIEVKATVTSGDKTEDISEQMKTLLEQGGDSSMSAALQKRYQEMLNTQTEWVDLFTQPIFNQRFNVALIFTVEFSVDFVVSADVNISLGCKFEYENAKRYVYNIKLFSGTVTSDTIDLVEERYEFEFYVMGTLGLKAGIRAEISLSLITKSVAYVAVTAEAGAYVKLWGYFYYRLVHTASAGTDKGTAGALLLEVGAYLEITFTASAIGGRYSYHPTLYDNEWPLWSAGTQQNVTGFSYAQSEAPKVALKKYYTTYSLPDSIFSMDGMDLKTGRVTSRTYSADDFTITITNPAFTYQDGIVTVNPGDQPRQDGEMIITWKGQPLAFSSAPIKRTISLHWDNLKDGYYIAFNSNGGSAVGMITKAYGAAVTAPSNPTRLGYVFGGWYQDDQLQTAYTIPATMPNEDVQVYAKWTPATDTKYTVEHYKQELNGAYALAESEPLQGTTETTVTPTVKTYTGFDSPAAQNVQILPDGSALVRYYYPRKSYTVTFQSGISDIEDVTSTFKYEAAILAPGFATAGYTFGGWGTGLPQTMPAEDLTVTASWTPSDDTPYRVEHYVQRPDGTSYELKPVVNQIGATNGTLTLSALYDESFLVPGGISYDHATVEGKTVSTADILADGSLVVKLYYIRNEHVLTWHFNGGTTEDAYTQKSIYGSTITAPANVIRTGYDFMGWYTDEQCMTPLLSSATIPTADMDIYAKWEARRDTVYTVEYYQQNVDDDGYTLVAGDTQSLQGTTDTKTESFADEDKYEFFTLNPSAGGYLASGTIAGDGSLVLKLYYDRNSFTVDYSVDGISYDNQQTYRYGKMVVFPQEPTKEGYNFGGWQLEGSDFNGVMPGKNITLEAVWLAETEYAYTVEYYKESLAGSQDFVERETLTGEFDSSITVRPSKEYEGFTEPGTQEVTIKKDLTIRFEYTRNSYNLTWELNGGTASNEYTYGTTKYGAPITVPSPNKTGYTFDGWDKTAISAMPAEDQSFSARWKINQYTISFDAKGGSSVSSITQDYATPVSQPSAPTYRGYTFEGWYSDETLEAKYIFGAMPAQNITLYAKWKAVDYAITYYLNEGSLTGEKTTYIVTDSFTLPAPTKTGNTFAGWCTSSALTDPNLDVSITDETGDKEFWAKWTVNQYTITFVSNSELSVDAITQDYGTPVTAPEPTRSHYTFDKWYSDSSLTTPYTFATMPAQSITLYAKWTPVTYTITYNLNQGALSGSDSNPTAYTVESDSITLKNPTRTGYTFAGWMNTSTSKTVTTIPKGSTGNMSLTAQWNTVPYTISYNVDGGTPLENPPASYTVETETFTLPQPKKEGYNFTGWTGSNGTTAQTEVTIVKGNTGNKEYKANWKPITYTLKLADTVSKNADGRADLYQKFGGSGMTVSYDQSVSITNITGLTGFTTSKGNIGTTFMNLTENQGETVILTPVWKTDAIYSHSQWAAIWDNLSGNYKLGADLDLQNETITRIGNGTEQPFTGQIDGQNHTIRNFKTNTGLFDVLAEEASVMNLIIENEVTGYWASGAVAQRVEKGNVRITGVTVKGCTIGASTGGGLIGDIGRIDGGDAANLAISGCTIDSTVKWIEYGGSSERTWGAFVGRVNTNSSVSAANITNKTSLQKCGQLSGDWRELSDPPVVLPS</sequence>
<accession>A0ABT1RVZ4</accession>
<feature type="domain" description="SLH" evidence="5">
    <location>
        <begin position="35"/>
        <end position="96"/>
    </location>
</feature>
<dbReference type="EMBL" id="JANFZH010000004">
    <property type="protein sequence ID" value="MCQ4838853.1"/>
    <property type="molecule type" value="Genomic_DNA"/>
</dbReference>
<comment type="subcellular location">
    <subcellularLocation>
        <location evidence="1">Cell envelope</location>
    </subcellularLocation>
</comment>
<name>A0ABT1RVZ4_9FIRM</name>
<dbReference type="RefSeq" id="WP_256191545.1">
    <property type="nucleotide sequence ID" value="NZ_JANFZG010000006.1"/>
</dbReference>
<feature type="region of interest" description="Disordered" evidence="3">
    <location>
        <begin position="498"/>
        <end position="517"/>
    </location>
</feature>
<dbReference type="Proteomes" id="UP001524473">
    <property type="component" value="Unassembled WGS sequence"/>
</dbReference>
<feature type="signal peptide" evidence="4">
    <location>
        <begin position="1"/>
        <end position="25"/>
    </location>
</feature>
<evidence type="ECO:0000256" key="3">
    <source>
        <dbReference type="SAM" id="MobiDB-lite"/>
    </source>
</evidence>
<evidence type="ECO:0000313" key="6">
    <source>
        <dbReference type="EMBL" id="MCQ4838853.1"/>
    </source>
</evidence>
<keyword evidence="4" id="KW-0732">Signal</keyword>
<dbReference type="InterPro" id="IPR042229">
    <property type="entry name" value="Listeria/Bacterioides_rpt_sf"/>
</dbReference>
<comment type="caution">
    <text evidence="6">The sequence shown here is derived from an EMBL/GenBank/DDBJ whole genome shotgun (WGS) entry which is preliminary data.</text>
</comment>
<feature type="domain" description="SLH" evidence="5">
    <location>
        <begin position="163"/>
        <end position="226"/>
    </location>
</feature>
<gene>
    <name evidence="6" type="ORF">NE695_02860</name>
</gene>
<dbReference type="InterPro" id="IPR001119">
    <property type="entry name" value="SLH_dom"/>
</dbReference>
<keyword evidence="2" id="KW-0677">Repeat</keyword>
<dbReference type="InterPro" id="IPR013378">
    <property type="entry name" value="InlB-like_B-rpt"/>
</dbReference>
<evidence type="ECO:0000256" key="1">
    <source>
        <dbReference type="ARBA" id="ARBA00004196"/>
    </source>
</evidence>
<proteinExistence type="predicted"/>
<evidence type="ECO:0000256" key="4">
    <source>
        <dbReference type="SAM" id="SignalP"/>
    </source>
</evidence>
<dbReference type="NCBIfam" id="TIGR02543">
    <property type="entry name" value="List_Bact_rpt"/>
    <property type="match status" value="7"/>
</dbReference>
<evidence type="ECO:0000313" key="7">
    <source>
        <dbReference type="Proteomes" id="UP001524473"/>
    </source>
</evidence>
<reference evidence="6 7" key="1">
    <citation type="submission" date="2022-06" db="EMBL/GenBank/DDBJ databases">
        <title>Isolation of gut microbiota from human fecal samples.</title>
        <authorList>
            <person name="Pamer E.G."/>
            <person name="Barat B."/>
            <person name="Waligurski E."/>
            <person name="Medina S."/>
            <person name="Paddock L."/>
            <person name="Mostad J."/>
        </authorList>
    </citation>
    <scope>NUCLEOTIDE SEQUENCE [LARGE SCALE GENOMIC DNA]</scope>
    <source>
        <strain evidence="6 7">DFI.9.73</strain>
    </source>
</reference>
<feature type="domain" description="SLH" evidence="5">
    <location>
        <begin position="97"/>
        <end position="160"/>
    </location>
</feature>
<evidence type="ECO:0000256" key="2">
    <source>
        <dbReference type="ARBA" id="ARBA00022737"/>
    </source>
</evidence>
<dbReference type="PROSITE" id="PS51272">
    <property type="entry name" value="SLH"/>
    <property type="match status" value="3"/>
</dbReference>
<dbReference type="Gene3D" id="2.60.40.4270">
    <property type="entry name" value="Listeria-Bacteroides repeat domain"/>
    <property type="match status" value="10"/>
</dbReference>
<evidence type="ECO:0000259" key="5">
    <source>
        <dbReference type="PROSITE" id="PS51272"/>
    </source>
</evidence>